<sequence length="191" mass="21680">MTSYQLLRTQPCLSYSTLLRNPNLPPPLVAGPANVRIVPILPYRHSSKWNSTGGRRRDQFVVTFDKRGMPEGYGVKYVDLASYSPMVMKTAIVRGCDIVRFPTPGKKIQLRIVWPGYHTVDFSSMIDVQEITVGELAVRVAFLYRDYFQAVCQRLSTEDGWSCTGEMLDTLHFVCIRNFYDNVYQAGVVLG</sequence>
<dbReference type="OrthoDB" id="2662268at2759"/>
<accession>A0A9P6H7V7</accession>
<comment type="caution">
    <text evidence="1">The sequence shown here is derived from an EMBL/GenBank/DDBJ whole genome shotgun (WGS) entry which is preliminary data.</text>
</comment>
<dbReference type="AlphaFoldDB" id="A0A9P6H7V7"/>
<gene>
    <name evidence="1" type="ORF">BJ322DRAFT_358465</name>
</gene>
<reference evidence="1" key="2">
    <citation type="submission" date="2020-11" db="EMBL/GenBank/DDBJ databases">
        <authorList>
            <consortium name="DOE Joint Genome Institute"/>
            <person name="Kuo A."/>
            <person name="Miyauchi S."/>
            <person name="Kiss E."/>
            <person name="Drula E."/>
            <person name="Kohler A."/>
            <person name="Sanchez-Garcia M."/>
            <person name="Andreopoulos B."/>
            <person name="Barry K.W."/>
            <person name="Bonito G."/>
            <person name="Buee M."/>
            <person name="Carver A."/>
            <person name="Chen C."/>
            <person name="Cichocki N."/>
            <person name="Clum A."/>
            <person name="Culley D."/>
            <person name="Crous P.W."/>
            <person name="Fauchery L."/>
            <person name="Girlanda M."/>
            <person name="Hayes R."/>
            <person name="Keri Z."/>
            <person name="Labutti K."/>
            <person name="Lipzen A."/>
            <person name="Lombard V."/>
            <person name="Magnuson J."/>
            <person name="Maillard F."/>
            <person name="Morin E."/>
            <person name="Murat C."/>
            <person name="Nolan M."/>
            <person name="Ohm R."/>
            <person name="Pangilinan J."/>
            <person name="Pereira M."/>
            <person name="Perotto S."/>
            <person name="Peter M."/>
            <person name="Riley R."/>
            <person name="Sitrit Y."/>
            <person name="Stielow B."/>
            <person name="Szollosi G."/>
            <person name="Zifcakova L."/>
            <person name="Stursova M."/>
            <person name="Spatafora J.W."/>
            <person name="Tedersoo L."/>
            <person name="Vaario L.-M."/>
            <person name="Yamada A."/>
            <person name="Yan M."/>
            <person name="Wang P."/>
            <person name="Xu J."/>
            <person name="Bruns T."/>
            <person name="Baldrian P."/>
            <person name="Vilgalys R."/>
            <person name="Henrissat B."/>
            <person name="Grigoriev I.V."/>
            <person name="Hibbett D."/>
            <person name="Nagy L.G."/>
            <person name="Martin F.M."/>
        </authorList>
    </citation>
    <scope>NUCLEOTIDE SEQUENCE</scope>
    <source>
        <strain evidence="1">UH-Tt-Lm1</strain>
    </source>
</reference>
<reference evidence="1" key="1">
    <citation type="journal article" date="2020" name="Nat. Commun.">
        <title>Large-scale genome sequencing of mycorrhizal fungi provides insights into the early evolution of symbiotic traits.</title>
        <authorList>
            <person name="Miyauchi S."/>
            <person name="Kiss E."/>
            <person name="Kuo A."/>
            <person name="Drula E."/>
            <person name="Kohler A."/>
            <person name="Sanchez-Garcia M."/>
            <person name="Morin E."/>
            <person name="Andreopoulos B."/>
            <person name="Barry K.W."/>
            <person name="Bonito G."/>
            <person name="Buee M."/>
            <person name="Carver A."/>
            <person name="Chen C."/>
            <person name="Cichocki N."/>
            <person name="Clum A."/>
            <person name="Culley D."/>
            <person name="Crous P.W."/>
            <person name="Fauchery L."/>
            <person name="Girlanda M."/>
            <person name="Hayes R.D."/>
            <person name="Keri Z."/>
            <person name="LaButti K."/>
            <person name="Lipzen A."/>
            <person name="Lombard V."/>
            <person name="Magnuson J."/>
            <person name="Maillard F."/>
            <person name="Murat C."/>
            <person name="Nolan M."/>
            <person name="Ohm R.A."/>
            <person name="Pangilinan J."/>
            <person name="Pereira M.F."/>
            <person name="Perotto S."/>
            <person name="Peter M."/>
            <person name="Pfister S."/>
            <person name="Riley R."/>
            <person name="Sitrit Y."/>
            <person name="Stielow J.B."/>
            <person name="Szollosi G."/>
            <person name="Zifcakova L."/>
            <person name="Stursova M."/>
            <person name="Spatafora J.W."/>
            <person name="Tedersoo L."/>
            <person name="Vaario L.M."/>
            <person name="Yamada A."/>
            <person name="Yan M."/>
            <person name="Wang P."/>
            <person name="Xu J."/>
            <person name="Bruns T."/>
            <person name="Baldrian P."/>
            <person name="Vilgalys R."/>
            <person name="Dunand C."/>
            <person name="Henrissat B."/>
            <person name="Grigoriev I.V."/>
            <person name="Hibbett D."/>
            <person name="Nagy L.G."/>
            <person name="Martin F.M."/>
        </authorList>
    </citation>
    <scope>NUCLEOTIDE SEQUENCE</scope>
    <source>
        <strain evidence="1">UH-Tt-Lm1</strain>
    </source>
</reference>
<protein>
    <submittedName>
        <fullName evidence="1">Uncharacterized protein</fullName>
    </submittedName>
</protein>
<evidence type="ECO:0000313" key="1">
    <source>
        <dbReference type="EMBL" id="KAF9779510.1"/>
    </source>
</evidence>
<keyword evidence="2" id="KW-1185">Reference proteome</keyword>
<proteinExistence type="predicted"/>
<organism evidence="1 2">
    <name type="scientific">Thelephora terrestris</name>
    <dbReference type="NCBI Taxonomy" id="56493"/>
    <lineage>
        <taxon>Eukaryota</taxon>
        <taxon>Fungi</taxon>
        <taxon>Dikarya</taxon>
        <taxon>Basidiomycota</taxon>
        <taxon>Agaricomycotina</taxon>
        <taxon>Agaricomycetes</taxon>
        <taxon>Thelephorales</taxon>
        <taxon>Thelephoraceae</taxon>
        <taxon>Thelephora</taxon>
    </lineage>
</organism>
<name>A0A9P6H7V7_9AGAM</name>
<dbReference type="EMBL" id="WIUZ02000019">
    <property type="protein sequence ID" value="KAF9779510.1"/>
    <property type="molecule type" value="Genomic_DNA"/>
</dbReference>
<dbReference type="Proteomes" id="UP000736335">
    <property type="component" value="Unassembled WGS sequence"/>
</dbReference>
<evidence type="ECO:0000313" key="2">
    <source>
        <dbReference type="Proteomes" id="UP000736335"/>
    </source>
</evidence>